<dbReference type="PANTHER" id="PTHR45763:SF8">
    <property type="entry name" value="ALPHA_BETA-HYDROLASES SUPERFAMILY PROTEIN"/>
    <property type="match status" value="1"/>
</dbReference>
<accession>A0ABP0XK42</accession>
<dbReference type="Pfam" id="PF00561">
    <property type="entry name" value="Abhydrolase_1"/>
    <property type="match status" value="1"/>
</dbReference>
<feature type="compositionally biased region" description="Acidic residues" evidence="1">
    <location>
        <begin position="83"/>
        <end position="108"/>
    </location>
</feature>
<dbReference type="InterPro" id="IPR029058">
    <property type="entry name" value="AB_hydrolase_fold"/>
</dbReference>
<name>A0ABP0XK42_9BRYO</name>
<proteinExistence type="predicted"/>
<evidence type="ECO:0000256" key="1">
    <source>
        <dbReference type="SAM" id="MobiDB-lite"/>
    </source>
</evidence>
<feature type="domain" description="AB hydrolase-1" evidence="3">
    <location>
        <begin position="296"/>
        <end position="575"/>
    </location>
</feature>
<feature type="transmembrane region" description="Helical" evidence="2">
    <location>
        <begin position="231"/>
        <end position="253"/>
    </location>
</feature>
<evidence type="ECO:0000256" key="2">
    <source>
        <dbReference type="SAM" id="Phobius"/>
    </source>
</evidence>
<organism evidence="4 5">
    <name type="scientific">Sphagnum jensenii</name>
    <dbReference type="NCBI Taxonomy" id="128206"/>
    <lineage>
        <taxon>Eukaryota</taxon>
        <taxon>Viridiplantae</taxon>
        <taxon>Streptophyta</taxon>
        <taxon>Embryophyta</taxon>
        <taxon>Bryophyta</taxon>
        <taxon>Sphagnophytina</taxon>
        <taxon>Sphagnopsida</taxon>
        <taxon>Sphagnales</taxon>
        <taxon>Sphagnaceae</taxon>
        <taxon>Sphagnum</taxon>
    </lineage>
</organism>
<dbReference type="Gene3D" id="3.40.50.1820">
    <property type="entry name" value="alpha/beta hydrolase"/>
    <property type="match status" value="1"/>
</dbReference>
<gene>
    <name evidence="4" type="ORF">CSSPJE1EN1_LOCUS24358</name>
</gene>
<keyword evidence="2" id="KW-0812">Transmembrane</keyword>
<evidence type="ECO:0000313" key="4">
    <source>
        <dbReference type="EMBL" id="CAK9278880.1"/>
    </source>
</evidence>
<keyword evidence="2" id="KW-1133">Transmembrane helix</keyword>
<protein>
    <recommendedName>
        <fullName evidence="3">AB hydrolase-1 domain-containing protein</fullName>
    </recommendedName>
</protein>
<reference evidence="4" key="1">
    <citation type="submission" date="2024-02" db="EMBL/GenBank/DDBJ databases">
        <authorList>
            <consortium name="ELIXIR-Norway"/>
            <consortium name="Elixir Norway"/>
        </authorList>
    </citation>
    <scope>NUCLEOTIDE SEQUENCE</scope>
</reference>
<keyword evidence="5" id="KW-1185">Reference proteome</keyword>
<evidence type="ECO:0000259" key="3">
    <source>
        <dbReference type="Pfam" id="PF00561"/>
    </source>
</evidence>
<dbReference type="SUPFAM" id="SSF53474">
    <property type="entry name" value="alpha/beta-Hydrolases"/>
    <property type="match status" value="1"/>
</dbReference>
<keyword evidence="2" id="KW-0472">Membrane</keyword>
<evidence type="ECO:0000313" key="5">
    <source>
        <dbReference type="Proteomes" id="UP001497444"/>
    </source>
</evidence>
<dbReference type="PANTHER" id="PTHR45763">
    <property type="entry name" value="HYDROLASE, ALPHA/BETA FOLD FAMILY PROTEIN, EXPRESSED-RELATED"/>
    <property type="match status" value="1"/>
</dbReference>
<feature type="region of interest" description="Disordered" evidence="1">
    <location>
        <begin position="603"/>
        <end position="627"/>
    </location>
</feature>
<sequence length="627" mass="70182">MEHERLTTELDDGPAAEEYVGDGDLDPLVNFGAAASGGEGGAQGTEERKREQQQQQQQEEESRKEEDGDGSEEIEAMLMPTAEYEEDEEEEEEERGGELLEEESEEELGTGSGISLWREKLPVAVRQHAEGVQSKLQPIMRHPYVTQGAETVRHGLEQTTQTLRQSAESMQNQLQPIVNHPYVQKSSETVSSTLLQPLVNKSAQTMQIIGNERVRKMLLNTEVGSFEPKSVVPFFVGSIVILLVCILLAGWGLTDTRSRFHVDISKIVAERIQLPDGRYIAYQERGASKETAQHSILVVHGFLSSRHAGIPGIRDELLERYGVRLVSYDRPGYGQSDPHPQRSLNTSAQDMVHIADALGLGDKFWVLGYSGGGPHAWAALYYIPQRLAGVVMFAPMGNAYAKHMTKEETKQVWGGLSLRRKFMFTIAHYLPSFLPSILQRNAVDKINRLMKLTRKGVGEKDRALLDQDSFGAAWEKDMRESVRQGTAKPHSEEVILHTNDWGFNLADLLPKSPTPSLYRRMHSLFRGSNLPAFAGPIHIFQGTDDKLVPPAMNDYAKRVLPHIHYHKLEGEGHFSWFCYCDSCHKNLFEILFGEVDHVITSSEPKSYIPPETATTSPLEAEKITTKG</sequence>
<dbReference type="EMBL" id="OZ020104">
    <property type="protein sequence ID" value="CAK9278880.1"/>
    <property type="molecule type" value="Genomic_DNA"/>
</dbReference>
<dbReference type="InterPro" id="IPR000073">
    <property type="entry name" value="AB_hydrolase_1"/>
</dbReference>
<feature type="compositionally biased region" description="Acidic residues" evidence="1">
    <location>
        <begin position="9"/>
        <end position="25"/>
    </location>
</feature>
<feature type="region of interest" description="Disordered" evidence="1">
    <location>
        <begin position="1"/>
        <end position="114"/>
    </location>
</feature>
<dbReference type="Proteomes" id="UP001497444">
    <property type="component" value="Chromosome 9"/>
</dbReference>